<dbReference type="InterPro" id="IPR003594">
    <property type="entry name" value="HATPase_dom"/>
</dbReference>
<dbReference type="STRING" id="1070870.SAMN05444351_1223"/>
<keyword evidence="9" id="KW-0812">Transmembrane</keyword>
<reference evidence="13 14" key="1">
    <citation type="submission" date="2016-11" db="EMBL/GenBank/DDBJ databases">
        <authorList>
            <person name="Jaros S."/>
            <person name="Januszkiewicz K."/>
            <person name="Wedrychowicz H."/>
        </authorList>
    </citation>
    <scope>NUCLEOTIDE SEQUENCE [LARGE SCALE GENOMIC DNA]</scope>
    <source>
        <strain evidence="13 14">DSM 45408</strain>
    </source>
</reference>
<dbReference type="Proteomes" id="UP000184471">
    <property type="component" value="Unassembled WGS sequence"/>
</dbReference>
<name>A0A1M5FG03_9ACTN</name>
<feature type="transmembrane region" description="Helical" evidence="9">
    <location>
        <begin position="130"/>
        <end position="154"/>
    </location>
</feature>
<sequence>MTTDTLVMPTDTAPSHARSPRVRQLLVDSGYALLSFPLGIAGFVLAVTGIALGVGTLVIWVGVAVLAVTLLAARGLAGIERAQLPAVLGRPLPRPAYLRPDGGRVRRMLTPLRDPQSWLDVLHAVLRFPLAVLAFSVTVAFWALALGGLSYGLWDWALPQGDNEDLFELLGFEGGSLLRVTGYTLIGLVGALVLPFAVRAVAVLQASLGRVLLTSRAATQAEIGRLSRGRDAAVAAEAVALRRLERDIHDGPQQHLVRLGMDLSRAQRQLDRDPAAARTTLAEAGVLAREALEELRALSRGIAPPVLADRGLAAALAALAARSPVPVELAVDLPEGRLAPVTENTAYFVVSEALANVAKHSGAGVCRVEVARAGDALRVVVEDDGIGGAQLVPGHGLAGLADRLRAVDGVLTVESPRGGPTRTTAELPWG</sequence>
<feature type="domain" description="Putative sensor" evidence="12">
    <location>
        <begin position="31"/>
        <end position="213"/>
    </location>
</feature>
<keyword evidence="14" id="KW-1185">Reference proteome</keyword>
<evidence type="ECO:0000256" key="1">
    <source>
        <dbReference type="ARBA" id="ARBA00000085"/>
    </source>
</evidence>
<keyword evidence="8" id="KW-0902">Two-component regulatory system</keyword>
<evidence type="ECO:0000256" key="3">
    <source>
        <dbReference type="ARBA" id="ARBA00022553"/>
    </source>
</evidence>
<evidence type="ECO:0000256" key="8">
    <source>
        <dbReference type="ARBA" id="ARBA00023012"/>
    </source>
</evidence>
<evidence type="ECO:0000256" key="5">
    <source>
        <dbReference type="ARBA" id="ARBA00022741"/>
    </source>
</evidence>
<proteinExistence type="predicted"/>
<keyword evidence="7" id="KW-0067">ATP-binding</keyword>
<dbReference type="RefSeq" id="WP_083628330.1">
    <property type="nucleotide sequence ID" value="NZ_FQVX01000001.1"/>
</dbReference>
<dbReference type="Pfam" id="PF13796">
    <property type="entry name" value="Sensor"/>
    <property type="match status" value="1"/>
</dbReference>
<dbReference type="SUPFAM" id="SSF55874">
    <property type="entry name" value="ATPase domain of HSP90 chaperone/DNA topoisomerase II/histidine kinase"/>
    <property type="match status" value="1"/>
</dbReference>
<evidence type="ECO:0000259" key="10">
    <source>
        <dbReference type="Pfam" id="PF02518"/>
    </source>
</evidence>
<feature type="domain" description="Signal transduction histidine kinase subgroup 3 dimerisation and phosphoacceptor" evidence="11">
    <location>
        <begin position="242"/>
        <end position="306"/>
    </location>
</feature>
<keyword evidence="9" id="KW-1133">Transmembrane helix</keyword>
<gene>
    <name evidence="13" type="ORF">SAMN05444351_1223</name>
</gene>
<evidence type="ECO:0000256" key="9">
    <source>
        <dbReference type="SAM" id="Phobius"/>
    </source>
</evidence>
<evidence type="ECO:0000256" key="7">
    <source>
        <dbReference type="ARBA" id="ARBA00022840"/>
    </source>
</evidence>
<dbReference type="Gene3D" id="3.30.565.10">
    <property type="entry name" value="Histidine kinase-like ATPase, C-terminal domain"/>
    <property type="match status" value="1"/>
</dbReference>
<dbReference type="GO" id="GO:0046983">
    <property type="term" value="F:protein dimerization activity"/>
    <property type="evidence" value="ECO:0007669"/>
    <property type="project" value="InterPro"/>
</dbReference>
<dbReference type="InterPro" id="IPR025828">
    <property type="entry name" value="Put_sensor_dom"/>
</dbReference>
<protein>
    <recommendedName>
        <fullName evidence="2">histidine kinase</fullName>
        <ecNumber evidence="2">2.7.13.3</ecNumber>
    </recommendedName>
</protein>
<evidence type="ECO:0000313" key="14">
    <source>
        <dbReference type="Proteomes" id="UP000184471"/>
    </source>
</evidence>
<dbReference type="Pfam" id="PF02518">
    <property type="entry name" value="HATPase_c"/>
    <property type="match status" value="1"/>
</dbReference>
<dbReference type="GO" id="GO:0016020">
    <property type="term" value="C:membrane"/>
    <property type="evidence" value="ECO:0007669"/>
    <property type="project" value="InterPro"/>
</dbReference>
<dbReference type="PANTHER" id="PTHR24421">
    <property type="entry name" value="NITRATE/NITRITE SENSOR PROTEIN NARX-RELATED"/>
    <property type="match status" value="1"/>
</dbReference>
<feature type="transmembrane region" description="Helical" evidence="9">
    <location>
        <begin position="57"/>
        <end position="77"/>
    </location>
</feature>
<accession>A0A1M5FG03</accession>
<dbReference type="EC" id="2.7.13.3" evidence="2"/>
<dbReference type="Gene3D" id="1.20.5.1930">
    <property type="match status" value="1"/>
</dbReference>
<evidence type="ECO:0000256" key="6">
    <source>
        <dbReference type="ARBA" id="ARBA00022777"/>
    </source>
</evidence>
<dbReference type="GO" id="GO:0005524">
    <property type="term" value="F:ATP binding"/>
    <property type="evidence" value="ECO:0007669"/>
    <property type="project" value="UniProtKB-KW"/>
</dbReference>
<dbReference type="Pfam" id="PF07730">
    <property type="entry name" value="HisKA_3"/>
    <property type="match status" value="1"/>
</dbReference>
<keyword evidence="9" id="KW-0472">Membrane</keyword>
<organism evidence="13 14">
    <name type="scientific">Geodermatophilus nigrescens</name>
    <dbReference type="NCBI Taxonomy" id="1070870"/>
    <lineage>
        <taxon>Bacteria</taxon>
        <taxon>Bacillati</taxon>
        <taxon>Actinomycetota</taxon>
        <taxon>Actinomycetes</taxon>
        <taxon>Geodermatophilales</taxon>
        <taxon>Geodermatophilaceae</taxon>
        <taxon>Geodermatophilus</taxon>
    </lineage>
</organism>
<evidence type="ECO:0000259" key="11">
    <source>
        <dbReference type="Pfam" id="PF07730"/>
    </source>
</evidence>
<dbReference type="InterPro" id="IPR011712">
    <property type="entry name" value="Sig_transdc_His_kin_sub3_dim/P"/>
</dbReference>
<evidence type="ECO:0000313" key="13">
    <source>
        <dbReference type="EMBL" id="SHF90424.1"/>
    </source>
</evidence>
<comment type="catalytic activity">
    <reaction evidence="1">
        <text>ATP + protein L-histidine = ADP + protein N-phospho-L-histidine.</text>
        <dbReference type="EC" id="2.7.13.3"/>
    </reaction>
</comment>
<evidence type="ECO:0000256" key="4">
    <source>
        <dbReference type="ARBA" id="ARBA00022679"/>
    </source>
</evidence>
<evidence type="ECO:0000259" key="12">
    <source>
        <dbReference type="Pfam" id="PF13796"/>
    </source>
</evidence>
<keyword evidence="6 13" id="KW-0418">Kinase</keyword>
<feature type="transmembrane region" description="Helical" evidence="9">
    <location>
        <begin position="180"/>
        <end position="202"/>
    </location>
</feature>
<dbReference type="InterPro" id="IPR050482">
    <property type="entry name" value="Sensor_HK_TwoCompSys"/>
</dbReference>
<dbReference type="GO" id="GO:0000155">
    <property type="term" value="F:phosphorelay sensor kinase activity"/>
    <property type="evidence" value="ECO:0007669"/>
    <property type="project" value="InterPro"/>
</dbReference>
<feature type="domain" description="Histidine kinase/HSP90-like ATPase" evidence="10">
    <location>
        <begin position="345"/>
        <end position="428"/>
    </location>
</feature>
<feature type="transmembrane region" description="Helical" evidence="9">
    <location>
        <begin position="31"/>
        <end position="51"/>
    </location>
</feature>
<dbReference type="InterPro" id="IPR036890">
    <property type="entry name" value="HATPase_C_sf"/>
</dbReference>
<dbReference type="PANTHER" id="PTHR24421:SF10">
    <property type="entry name" value="NITRATE_NITRITE SENSOR PROTEIN NARQ"/>
    <property type="match status" value="1"/>
</dbReference>
<keyword evidence="3" id="KW-0597">Phosphoprotein</keyword>
<keyword evidence="4" id="KW-0808">Transferase</keyword>
<dbReference type="EMBL" id="FQVX01000001">
    <property type="protein sequence ID" value="SHF90424.1"/>
    <property type="molecule type" value="Genomic_DNA"/>
</dbReference>
<dbReference type="AlphaFoldDB" id="A0A1M5FG03"/>
<dbReference type="CDD" id="cd16917">
    <property type="entry name" value="HATPase_UhpB-NarQ-NarX-like"/>
    <property type="match status" value="1"/>
</dbReference>
<evidence type="ECO:0000256" key="2">
    <source>
        <dbReference type="ARBA" id="ARBA00012438"/>
    </source>
</evidence>
<keyword evidence="5" id="KW-0547">Nucleotide-binding</keyword>